<gene>
    <name evidence="2" type="ORF">AVEN_172475_1</name>
</gene>
<sequence length="91" mass="9715">MFDCISPSGKVSASGPEDTVSKPDSTERSAVYVSLVEVKSNIVDQTSSRWCGGKFGKSGVNSGALLVFTMAQIYEVRFKIALVLHQSGTLI</sequence>
<comment type="caution">
    <text evidence="2">The sequence shown here is derived from an EMBL/GenBank/DDBJ whole genome shotgun (WGS) entry which is preliminary data.</text>
</comment>
<keyword evidence="3" id="KW-1185">Reference proteome</keyword>
<dbReference type="EMBL" id="BGPR01000463">
    <property type="protein sequence ID" value="GBM21624.1"/>
    <property type="molecule type" value="Genomic_DNA"/>
</dbReference>
<proteinExistence type="predicted"/>
<dbReference type="Proteomes" id="UP000499080">
    <property type="component" value="Unassembled WGS sequence"/>
</dbReference>
<evidence type="ECO:0000313" key="3">
    <source>
        <dbReference type="Proteomes" id="UP000499080"/>
    </source>
</evidence>
<name>A0A4Y2E168_ARAVE</name>
<organism evidence="2 3">
    <name type="scientific">Araneus ventricosus</name>
    <name type="common">Orbweaver spider</name>
    <name type="synonym">Epeira ventricosa</name>
    <dbReference type="NCBI Taxonomy" id="182803"/>
    <lineage>
        <taxon>Eukaryota</taxon>
        <taxon>Metazoa</taxon>
        <taxon>Ecdysozoa</taxon>
        <taxon>Arthropoda</taxon>
        <taxon>Chelicerata</taxon>
        <taxon>Arachnida</taxon>
        <taxon>Araneae</taxon>
        <taxon>Araneomorphae</taxon>
        <taxon>Entelegynae</taxon>
        <taxon>Araneoidea</taxon>
        <taxon>Araneidae</taxon>
        <taxon>Araneus</taxon>
    </lineage>
</organism>
<evidence type="ECO:0000256" key="1">
    <source>
        <dbReference type="SAM" id="MobiDB-lite"/>
    </source>
</evidence>
<evidence type="ECO:0000313" key="2">
    <source>
        <dbReference type="EMBL" id="GBM21624.1"/>
    </source>
</evidence>
<feature type="region of interest" description="Disordered" evidence="1">
    <location>
        <begin position="1"/>
        <end position="27"/>
    </location>
</feature>
<reference evidence="2 3" key="1">
    <citation type="journal article" date="2019" name="Sci. Rep.">
        <title>Orb-weaving spider Araneus ventricosus genome elucidates the spidroin gene catalogue.</title>
        <authorList>
            <person name="Kono N."/>
            <person name="Nakamura H."/>
            <person name="Ohtoshi R."/>
            <person name="Moran D.A.P."/>
            <person name="Shinohara A."/>
            <person name="Yoshida Y."/>
            <person name="Fujiwara M."/>
            <person name="Mori M."/>
            <person name="Tomita M."/>
            <person name="Arakawa K."/>
        </authorList>
    </citation>
    <scope>NUCLEOTIDE SEQUENCE [LARGE SCALE GENOMIC DNA]</scope>
</reference>
<accession>A0A4Y2E168</accession>
<dbReference type="AlphaFoldDB" id="A0A4Y2E168"/>
<protein>
    <submittedName>
        <fullName evidence="2">Uncharacterized protein</fullName>
    </submittedName>
</protein>